<dbReference type="InterPro" id="IPR001387">
    <property type="entry name" value="Cro/C1-type_HTH"/>
</dbReference>
<name>A0A1B2HNQ1_9PSEU</name>
<organism evidence="2 3">
    <name type="scientific">Lentzea guizhouensis</name>
    <dbReference type="NCBI Taxonomy" id="1586287"/>
    <lineage>
        <taxon>Bacteria</taxon>
        <taxon>Bacillati</taxon>
        <taxon>Actinomycetota</taxon>
        <taxon>Actinomycetes</taxon>
        <taxon>Pseudonocardiales</taxon>
        <taxon>Pseudonocardiaceae</taxon>
        <taxon>Lentzea</taxon>
    </lineage>
</organism>
<dbReference type="KEGG" id="led:BBK82_28170"/>
<dbReference type="SUPFAM" id="SSF47413">
    <property type="entry name" value="lambda repressor-like DNA-binding domains"/>
    <property type="match status" value="1"/>
</dbReference>
<dbReference type="Pfam" id="PF19054">
    <property type="entry name" value="DUF5753"/>
    <property type="match status" value="1"/>
</dbReference>
<keyword evidence="3" id="KW-1185">Reference proteome</keyword>
<evidence type="ECO:0000313" key="2">
    <source>
        <dbReference type="EMBL" id="ANZ39353.1"/>
    </source>
</evidence>
<dbReference type="EMBL" id="CP016793">
    <property type="protein sequence ID" value="ANZ39353.1"/>
    <property type="molecule type" value="Genomic_DNA"/>
</dbReference>
<dbReference type="RefSeq" id="WP_065917694.1">
    <property type="nucleotide sequence ID" value="NZ_CP016793.1"/>
</dbReference>
<dbReference type="Proteomes" id="UP000093053">
    <property type="component" value="Chromosome"/>
</dbReference>
<evidence type="ECO:0000313" key="3">
    <source>
        <dbReference type="Proteomes" id="UP000093053"/>
    </source>
</evidence>
<sequence>MTAFYSTAYSRDLGDELRLIREASTSLHGRAMAARLGWDPSKVSNLEHGKAHASEIDIVQFLSTCGKDIDFIEAFRQRYRHAFDPYFAQMPENLRTLAMTESLATKITSYDLITPPGLLQTKKYARELLTEGEAPEDVERFVEARAERQTILRRITPPQCVFYVHEIALQAQLGSAQDMEDQYLRLMFNTHMLRLVPADVMISKLGPGCVLYEFEKAAPIVYSETNSVQVFAQDTAAVKRSRRLFERLSAVALDEQQSKSKLMEYVSALREEPHDSGTDLA</sequence>
<dbReference type="InterPro" id="IPR010982">
    <property type="entry name" value="Lambda_DNA-bd_dom_sf"/>
</dbReference>
<gene>
    <name evidence="2" type="ORF">BBK82_28170</name>
</gene>
<evidence type="ECO:0000259" key="1">
    <source>
        <dbReference type="PROSITE" id="PS50943"/>
    </source>
</evidence>
<dbReference type="Pfam" id="PF13560">
    <property type="entry name" value="HTH_31"/>
    <property type="match status" value="1"/>
</dbReference>
<proteinExistence type="predicted"/>
<accession>A0A1B2HNQ1</accession>
<dbReference type="CDD" id="cd00093">
    <property type="entry name" value="HTH_XRE"/>
    <property type="match status" value="1"/>
</dbReference>
<dbReference type="OrthoDB" id="3699744at2"/>
<reference evidence="2 3" key="1">
    <citation type="submission" date="2016-07" db="EMBL/GenBank/DDBJ databases">
        <title>Complete genome sequence of the Lentzea guizhouensis DHS C013.</title>
        <authorList>
            <person name="Cao C."/>
        </authorList>
    </citation>
    <scope>NUCLEOTIDE SEQUENCE [LARGE SCALE GENOMIC DNA]</scope>
    <source>
        <strain evidence="2 3">DHS C013</strain>
    </source>
</reference>
<dbReference type="GO" id="GO:0003677">
    <property type="term" value="F:DNA binding"/>
    <property type="evidence" value="ECO:0007669"/>
    <property type="project" value="InterPro"/>
</dbReference>
<dbReference type="PROSITE" id="PS50943">
    <property type="entry name" value="HTH_CROC1"/>
    <property type="match status" value="1"/>
</dbReference>
<dbReference type="InterPro" id="IPR043917">
    <property type="entry name" value="DUF5753"/>
</dbReference>
<feature type="domain" description="HTH cro/C1-type" evidence="1">
    <location>
        <begin position="30"/>
        <end position="72"/>
    </location>
</feature>
<dbReference type="STRING" id="1586287.BBK82_28170"/>
<dbReference type="AlphaFoldDB" id="A0A1B2HNQ1"/>
<protein>
    <recommendedName>
        <fullName evidence="1">HTH cro/C1-type domain-containing protein</fullName>
    </recommendedName>
</protein>